<dbReference type="Proteomes" id="UP000586305">
    <property type="component" value="Unassembled WGS sequence"/>
</dbReference>
<gene>
    <name evidence="1" type="ORF">HG263_04665</name>
</gene>
<protein>
    <submittedName>
        <fullName evidence="1">Uncharacterized protein</fullName>
    </submittedName>
</protein>
<comment type="caution">
    <text evidence="1">The sequence shown here is derived from an EMBL/GenBank/DDBJ whole genome shotgun (WGS) entry which is preliminary data.</text>
</comment>
<dbReference type="EMBL" id="JABBPG010000001">
    <property type="protein sequence ID" value="NOU49826.1"/>
    <property type="molecule type" value="Genomic_DNA"/>
</dbReference>
<name>A0A849V9C1_9GAMM</name>
<sequence>MSKANLASLLILINDGKEHELFELNQKYRMTYSQARNAILTLDKLGVISVNDKQFRLKNNITKTQLKELYKLIGFRELDLERDTIENYKHLALPTNSLYKPNLSRIDKKLRVD</sequence>
<proteinExistence type="predicted"/>
<reference evidence="1 2" key="1">
    <citation type="submission" date="2020-04" db="EMBL/GenBank/DDBJ databases">
        <title>Pseudoalteromonas caenipelagi sp. nov., isolated from a tidal flat.</title>
        <authorList>
            <person name="Park S."/>
            <person name="Yoon J.-H."/>
        </authorList>
    </citation>
    <scope>NUCLEOTIDE SEQUENCE [LARGE SCALE GENOMIC DNA]</scope>
    <source>
        <strain evidence="1 2">JBTF-M23</strain>
    </source>
</reference>
<evidence type="ECO:0000313" key="2">
    <source>
        <dbReference type="Proteomes" id="UP000586305"/>
    </source>
</evidence>
<keyword evidence="2" id="KW-1185">Reference proteome</keyword>
<evidence type="ECO:0000313" key="1">
    <source>
        <dbReference type="EMBL" id="NOU49826.1"/>
    </source>
</evidence>
<accession>A0A849V9C1</accession>
<dbReference type="RefSeq" id="WP_171624876.1">
    <property type="nucleotide sequence ID" value="NZ_JABBPG010000001.1"/>
</dbReference>
<dbReference type="AlphaFoldDB" id="A0A849V9C1"/>
<organism evidence="1 2">
    <name type="scientific">Pseudoalteromonas caenipelagi</name>
    <dbReference type="NCBI Taxonomy" id="2726988"/>
    <lineage>
        <taxon>Bacteria</taxon>
        <taxon>Pseudomonadati</taxon>
        <taxon>Pseudomonadota</taxon>
        <taxon>Gammaproteobacteria</taxon>
        <taxon>Alteromonadales</taxon>
        <taxon>Pseudoalteromonadaceae</taxon>
        <taxon>Pseudoalteromonas</taxon>
    </lineage>
</organism>